<organism evidence="1">
    <name type="scientific">marine sediment metagenome</name>
    <dbReference type="NCBI Taxonomy" id="412755"/>
    <lineage>
        <taxon>unclassified sequences</taxon>
        <taxon>metagenomes</taxon>
        <taxon>ecological metagenomes</taxon>
    </lineage>
</organism>
<name>A0A0F9DX14_9ZZZZ</name>
<gene>
    <name evidence="1" type="ORF">LCGC14_2145380</name>
</gene>
<dbReference type="AlphaFoldDB" id="A0A0F9DX14"/>
<comment type="caution">
    <text evidence="1">The sequence shown here is derived from an EMBL/GenBank/DDBJ whole genome shotgun (WGS) entry which is preliminary data.</text>
</comment>
<dbReference type="EMBL" id="LAZR01027219">
    <property type="protein sequence ID" value="KKL66398.1"/>
    <property type="molecule type" value="Genomic_DNA"/>
</dbReference>
<accession>A0A0F9DX14</accession>
<reference evidence="1" key="1">
    <citation type="journal article" date="2015" name="Nature">
        <title>Complex archaea that bridge the gap between prokaryotes and eukaryotes.</title>
        <authorList>
            <person name="Spang A."/>
            <person name="Saw J.H."/>
            <person name="Jorgensen S.L."/>
            <person name="Zaremba-Niedzwiedzka K."/>
            <person name="Martijn J."/>
            <person name="Lind A.E."/>
            <person name="van Eijk R."/>
            <person name="Schleper C."/>
            <person name="Guy L."/>
            <person name="Ettema T.J."/>
        </authorList>
    </citation>
    <scope>NUCLEOTIDE SEQUENCE</scope>
</reference>
<evidence type="ECO:0000313" key="1">
    <source>
        <dbReference type="EMBL" id="KKL66398.1"/>
    </source>
</evidence>
<protein>
    <submittedName>
        <fullName evidence="1">Uncharacterized protein</fullName>
    </submittedName>
</protein>
<proteinExistence type="predicted"/>
<sequence length="416" mass="47579">MSKRTGLRVEHPCPQCGGPVNLDEADRFFECGFCRVRLCIAPKDFMRYIIPPKRLEAHDLVFVPYWRFRGKSFTVLPYKVNQSMLDTSFRAVEHSFMPGTLGLRTQTQALRFASPEMDASFLSSDVPYSKIHESAELILRLHRDPPGERVFHRAFIGETISKVFAPVYLKGNGLFDALLERPIAHLDFKRKEAIKGAGKLKRWKLKFLPAQCPRCGWDLEGHSDNVVFICRNCDSAWLLARGKFKNIPFAVVKARASDAYYAPFWRIKASVEGLCASSYADIIRLANLPKAIRAAWEEEDMYFWFPGLKVNPRAFLRLSRIVTLARPGMLFKDRARPEFRRAQLGPVNVSPDEAAQALTTLLASIAVRKKDLYPRLKDVRVKAEGMQLYFFPFVRQGSDYVQPAINFSLNRSSFRS</sequence>